<dbReference type="AlphaFoldDB" id="A0A8H5ATI2"/>
<gene>
    <name evidence="1" type="ORF">D9619_007702</name>
</gene>
<keyword evidence="2" id="KW-1185">Reference proteome</keyword>
<evidence type="ECO:0000313" key="1">
    <source>
        <dbReference type="EMBL" id="KAF5310644.1"/>
    </source>
</evidence>
<proteinExistence type="predicted"/>
<dbReference type="EMBL" id="JAACJJ010000057">
    <property type="protein sequence ID" value="KAF5310644.1"/>
    <property type="molecule type" value="Genomic_DNA"/>
</dbReference>
<protein>
    <submittedName>
        <fullName evidence="1">Uncharacterized protein</fullName>
    </submittedName>
</protein>
<dbReference type="Proteomes" id="UP000567179">
    <property type="component" value="Unassembled WGS sequence"/>
</dbReference>
<organism evidence="1 2">
    <name type="scientific">Psilocybe cf. subviscida</name>
    <dbReference type="NCBI Taxonomy" id="2480587"/>
    <lineage>
        <taxon>Eukaryota</taxon>
        <taxon>Fungi</taxon>
        <taxon>Dikarya</taxon>
        <taxon>Basidiomycota</taxon>
        <taxon>Agaricomycotina</taxon>
        <taxon>Agaricomycetes</taxon>
        <taxon>Agaricomycetidae</taxon>
        <taxon>Agaricales</taxon>
        <taxon>Agaricineae</taxon>
        <taxon>Strophariaceae</taxon>
        <taxon>Psilocybe</taxon>
    </lineage>
</organism>
<name>A0A8H5ATI2_9AGAR</name>
<sequence length="95" mass="10889">MYQGSGVVKYAPPEGAQRVIRELPEQPMMEHPVFIREDRETRSALAPHLSQEKSVRPWLAKALHDLFALLRTTISVLVFGTPEDVQQAITMYHEF</sequence>
<evidence type="ECO:0000313" key="2">
    <source>
        <dbReference type="Proteomes" id="UP000567179"/>
    </source>
</evidence>
<reference evidence="1 2" key="1">
    <citation type="journal article" date="2020" name="ISME J.">
        <title>Uncovering the hidden diversity of litter-decomposition mechanisms in mushroom-forming fungi.</title>
        <authorList>
            <person name="Floudas D."/>
            <person name="Bentzer J."/>
            <person name="Ahren D."/>
            <person name="Johansson T."/>
            <person name="Persson P."/>
            <person name="Tunlid A."/>
        </authorList>
    </citation>
    <scope>NUCLEOTIDE SEQUENCE [LARGE SCALE GENOMIC DNA]</scope>
    <source>
        <strain evidence="1 2">CBS 101986</strain>
    </source>
</reference>
<comment type="caution">
    <text evidence="1">The sequence shown here is derived from an EMBL/GenBank/DDBJ whole genome shotgun (WGS) entry which is preliminary data.</text>
</comment>
<accession>A0A8H5ATI2</accession>
<dbReference type="OrthoDB" id="1049195at2759"/>